<reference evidence="2" key="1">
    <citation type="journal article" date="2008" name="Nat. Genet.">
        <title>The Pristionchus pacificus genome provides a unique perspective on nematode lifestyle and parasitism.</title>
        <authorList>
            <person name="Dieterich C."/>
            <person name="Clifton S.W."/>
            <person name="Schuster L.N."/>
            <person name="Chinwalla A."/>
            <person name="Delehaunty K."/>
            <person name="Dinkelacker I."/>
            <person name="Fulton L."/>
            <person name="Fulton R."/>
            <person name="Godfrey J."/>
            <person name="Minx P."/>
            <person name="Mitreva M."/>
            <person name="Roeseler W."/>
            <person name="Tian H."/>
            <person name="Witte H."/>
            <person name="Yang S.P."/>
            <person name="Wilson R.K."/>
            <person name="Sommer R.J."/>
        </authorList>
    </citation>
    <scope>NUCLEOTIDE SEQUENCE [LARGE SCALE GENOMIC DNA]</scope>
    <source>
        <strain evidence="2">PS312</strain>
    </source>
</reference>
<dbReference type="EnsemblMetazoa" id="PPA44376.1">
    <property type="protein sequence ID" value="PPA44376.1"/>
    <property type="gene ID" value="WBGene00282745"/>
</dbReference>
<organism evidence="1 2">
    <name type="scientific">Pristionchus pacificus</name>
    <name type="common">Parasitic nematode worm</name>
    <dbReference type="NCBI Taxonomy" id="54126"/>
    <lineage>
        <taxon>Eukaryota</taxon>
        <taxon>Metazoa</taxon>
        <taxon>Ecdysozoa</taxon>
        <taxon>Nematoda</taxon>
        <taxon>Chromadorea</taxon>
        <taxon>Rhabditida</taxon>
        <taxon>Rhabditina</taxon>
        <taxon>Diplogasteromorpha</taxon>
        <taxon>Diplogasteroidea</taxon>
        <taxon>Neodiplogasteridae</taxon>
        <taxon>Pristionchus</taxon>
    </lineage>
</organism>
<dbReference type="AlphaFoldDB" id="A0A2A6BF94"/>
<keyword evidence="2" id="KW-1185">Reference proteome</keyword>
<accession>A0A2A6BF94</accession>
<evidence type="ECO:0000313" key="2">
    <source>
        <dbReference type="Proteomes" id="UP000005239"/>
    </source>
</evidence>
<proteinExistence type="predicted"/>
<protein>
    <submittedName>
        <fullName evidence="1">Uncharacterized protein</fullName>
    </submittedName>
</protein>
<gene>
    <name evidence="1" type="primary">WBGene00282745</name>
</gene>
<reference evidence="1" key="2">
    <citation type="submission" date="2022-06" db="UniProtKB">
        <authorList>
            <consortium name="EnsemblMetazoa"/>
        </authorList>
    </citation>
    <scope>IDENTIFICATION</scope>
    <source>
        <strain evidence="1">PS312</strain>
    </source>
</reference>
<accession>A0A8R1Z2E9</accession>
<name>A0A2A6BF94_PRIPA</name>
<evidence type="ECO:0000313" key="1">
    <source>
        <dbReference type="EnsemblMetazoa" id="PPA44376.1"/>
    </source>
</evidence>
<sequence>MLFLRLIGTRPRAVYVGSSGAIPNVWAFGRVLDRNVMTSYIGPILPPLVEVLALPLPRALGVMLAKFEP</sequence>
<dbReference type="Proteomes" id="UP000005239">
    <property type="component" value="Unassembled WGS sequence"/>
</dbReference>